<comment type="caution">
    <text evidence="1">The sequence shown here is derived from an EMBL/GenBank/DDBJ whole genome shotgun (WGS) entry which is preliminary data.</text>
</comment>
<protein>
    <submittedName>
        <fullName evidence="1">Uncharacterized protein</fullName>
    </submittedName>
</protein>
<dbReference type="Pfam" id="PF03004">
    <property type="entry name" value="Transposase_24"/>
    <property type="match status" value="1"/>
</dbReference>
<sequence>MYKKFIDVEIDSKSSIELRAKYYKNMVVKRENMPQSQQPPPPFKRIKTIVAKVKKTRGPTKCVKIHTRLLEDREEITLNHEGEAIGPTNQVAKFIIPIEGKAARLARVNDNWRWYKIALKIKHFLSYKSTNEMLKNRLKGVPETHFRKLIDYWRNEAVKKMAKQNKKNRAKQKFRHRKGPISFARVRARLAATKENNEQPTQVEMFVETRQSAKGTPLDEDTLDVIEHLQYKNAKSKDAECRAFRSIFGKEKARRVRCHGRVTTPSLCEPRIFNHDHNN</sequence>
<evidence type="ECO:0000313" key="1">
    <source>
        <dbReference type="EMBL" id="MED6148127.1"/>
    </source>
</evidence>
<dbReference type="InterPro" id="IPR004252">
    <property type="entry name" value="Probable_transposase_24"/>
</dbReference>
<dbReference type="Proteomes" id="UP001341840">
    <property type="component" value="Unassembled WGS sequence"/>
</dbReference>
<reference evidence="1 2" key="1">
    <citation type="journal article" date="2023" name="Plants (Basel)">
        <title>Bridging the Gap: Combining Genomics and Transcriptomics Approaches to Understand Stylosanthes scabra, an Orphan Legume from the Brazilian Caatinga.</title>
        <authorList>
            <person name="Ferreira-Neto J.R.C."/>
            <person name="da Silva M.D."/>
            <person name="Binneck E."/>
            <person name="de Melo N.F."/>
            <person name="da Silva R.H."/>
            <person name="de Melo A.L.T.M."/>
            <person name="Pandolfi V."/>
            <person name="Bustamante F.O."/>
            <person name="Brasileiro-Vidal A.C."/>
            <person name="Benko-Iseppon A.M."/>
        </authorList>
    </citation>
    <scope>NUCLEOTIDE SEQUENCE [LARGE SCALE GENOMIC DNA]</scope>
    <source>
        <tissue evidence="1">Leaves</tissue>
    </source>
</reference>
<accession>A0ABU6THC0</accession>
<evidence type="ECO:0000313" key="2">
    <source>
        <dbReference type="Proteomes" id="UP001341840"/>
    </source>
</evidence>
<dbReference type="EMBL" id="JASCZI010090965">
    <property type="protein sequence ID" value="MED6148127.1"/>
    <property type="molecule type" value="Genomic_DNA"/>
</dbReference>
<name>A0ABU6THC0_9FABA</name>
<dbReference type="PANTHER" id="PTHR33144">
    <property type="entry name" value="OS10G0409366 PROTEIN-RELATED"/>
    <property type="match status" value="1"/>
</dbReference>
<organism evidence="1 2">
    <name type="scientific">Stylosanthes scabra</name>
    <dbReference type="NCBI Taxonomy" id="79078"/>
    <lineage>
        <taxon>Eukaryota</taxon>
        <taxon>Viridiplantae</taxon>
        <taxon>Streptophyta</taxon>
        <taxon>Embryophyta</taxon>
        <taxon>Tracheophyta</taxon>
        <taxon>Spermatophyta</taxon>
        <taxon>Magnoliopsida</taxon>
        <taxon>eudicotyledons</taxon>
        <taxon>Gunneridae</taxon>
        <taxon>Pentapetalae</taxon>
        <taxon>rosids</taxon>
        <taxon>fabids</taxon>
        <taxon>Fabales</taxon>
        <taxon>Fabaceae</taxon>
        <taxon>Papilionoideae</taxon>
        <taxon>50 kb inversion clade</taxon>
        <taxon>dalbergioids sensu lato</taxon>
        <taxon>Dalbergieae</taxon>
        <taxon>Pterocarpus clade</taxon>
        <taxon>Stylosanthes</taxon>
    </lineage>
</organism>
<dbReference type="PANTHER" id="PTHR33144:SF16">
    <property type="entry name" value="OS02G0129000 PROTEIN"/>
    <property type="match status" value="1"/>
</dbReference>
<gene>
    <name evidence="1" type="ORF">PIB30_050256</name>
</gene>
<proteinExistence type="predicted"/>
<keyword evidence="2" id="KW-1185">Reference proteome</keyword>